<protein>
    <submittedName>
        <fullName evidence="1">Uncharacterized protein</fullName>
    </submittedName>
</protein>
<dbReference type="AlphaFoldDB" id="A0A8D0IGU6"/>
<evidence type="ECO:0000313" key="2">
    <source>
        <dbReference type="Proteomes" id="UP000694723"/>
    </source>
</evidence>
<accession>A0A8D0IGU6</accession>
<sequence>MAILPKAIYRFNATPIKLPMTFFTELEQTIQTFIWNHKRPRIAKAILRNKNQAGSTTLPDFRQYYKARVIKTVWYWYQNRETDQWNRTENPEINPDTYGQLIFDKGGKRIKWEKDSLFSKHFWETWTAACKSMKLEHTLTPCMKINSKWLKDLSIRQDTIKLLEENTGKTLSDINLTNVFSGQSPKATEIKAKINQWDLIKLTSFFTTKETKKKTKRQLTNGRK</sequence>
<organism evidence="1 2">
    <name type="scientific">Sus scrofa</name>
    <name type="common">Pig</name>
    <dbReference type="NCBI Taxonomy" id="9823"/>
    <lineage>
        <taxon>Eukaryota</taxon>
        <taxon>Metazoa</taxon>
        <taxon>Chordata</taxon>
        <taxon>Craniata</taxon>
        <taxon>Vertebrata</taxon>
        <taxon>Euteleostomi</taxon>
        <taxon>Mammalia</taxon>
        <taxon>Eutheria</taxon>
        <taxon>Laurasiatheria</taxon>
        <taxon>Artiodactyla</taxon>
        <taxon>Suina</taxon>
        <taxon>Suidae</taxon>
        <taxon>Sus</taxon>
    </lineage>
</organism>
<dbReference type="Proteomes" id="UP000694723">
    <property type="component" value="Unplaced"/>
</dbReference>
<dbReference type="PANTHER" id="PTHR19446">
    <property type="entry name" value="REVERSE TRANSCRIPTASES"/>
    <property type="match status" value="1"/>
</dbReference>
<name>A0A8D0IGU6_PIG</name>
<dbReference type="Ensembl" id="ENSSSCT00060054136.1">
    <property type="protein sequence ID" value="ENSSSCP00060023090.1"/>
    <property type="gene ID" value="ENSSSCG00060039977.1"/>
</dbReference>
<reference evidence="1" key="1">
    <citation type="submission" date="2025-08" db="UniProtKB">
        <authorList>
            <consortium name="Ensembl"/>
        </authorList>
    </citation>
    <scope>IDENTIFICATION</scope>
</reference>
<evidence type="ECO:0000313" key="1">
    <source>
        <dbReference type="Ensembl" id="ENSSSCP00060023090.1"/>
    </source>
</evidence>
<proteinExistence type="predicted"/>